<feature type="transmembrane region" description="Helical" evidence="6">
    <location>
        <begin position="367"/>
        <end position="386"/>
    </location>
</feature>
<evidence type="ECO:0000313" key="7">
    <source>
        <dbReference type="EMBL" id="GAA3828077.1"/>
    </source>
</evidence>
<keyword evidence="3 6" id="KW-0812">Transmembrane</keyword>
<comment type="caution">
    <text evidence="7">The sequence shown here is derived from an EMBL/GenBank/DDBJ whole genome shotgun (WGS) entry which is preliminary data.</text>
</comment>
<keyword evidence="8" id="KW-1185">Reference proteome</keyword>
<keyword evidence="2" id="KW-1003">Cell membrane</keyword>
<evidence type="ECO:0000256" key="1">
    <source>
        <dbReference type="ARBA" id="ARBA00004651"/>
    </source>
</evidence>
<comment type="subcellular location">
    <subcellularLocation>
        <location evidence="1">Cell membrane</location>
        <topology evidence="1">Multi-pass membrane protein</topology>
    </subcellularLocation>
</comment>
<reference evidence="8" key="1">
    <citation type="journal article" date="2019" name="Int. J. Syst. Evol. Microbiol.">
        <title>The Global Catalogue of Microorganisms (GCM) 10K type strain sequencing project: providing services to taxonomists for standard genome sequencing and annotation.</title>
        <authorList>
            <consortium name="The Broad Institute Genomics Platform"/>
            <consortium name="The Broad Institute Genome Sequencing Center for Infectious Disease"/>
            <person name="Wu L."/>
            <person name="Ma J."/>
        </authorList>
    </citation>
    <scope>NUCLEOTIDE SEQUENCE [LARGE SCALE GENOMIC DNA]</scope>
    <source>
        <strain evidence="8">JCM 16953</strain>
    </source>
</reference>
<feature type="transmembrane region" description="Helical" evidence="6">
    <location>
        <begin position="303"/>
        <end position="322"/>
    </location>
</feature>
<dbReference type="PANTHER" id="PTHR30250:SF26">
    <property type="entry name" value="PSMA PROTEIN"/>
    <property type="match status" value="1"/>
</dbReference>
<feature type="transmembrane region" description="Helical" evidence="6">
    <location>
        <begin position="32"/>
        <end position="55"/>
    </location>
</feature>
<gene>
    <name evidence="7" type="ORF">GCM10022242_31840</name>
</gene>
<organism evidence="7 8">
    <name type="scientific">Nocardioides panacisoli</name>
    <dbReference type="NCBI Taxonomy" id="627624"/>
    <lineage>
        <taxon>Bacteria</taxon>
        <taxon>Bacillati</taxon>
        <taxon>Actinomycetota</taxon>
        <taxon>Actinomycetes</taxon>
        <taxon>Propionibacteriales</taxon>
        <taxon>Nocardioidaceae</taxon>
        <taxon>Nocardioides</taxon>
    </lineage>
</organism>
<protein>
    <recommendedName>
        <fullName evidence="9">Lipopolysaccharide biosynthesis protein</fullName>
    </recommendedName>
</protein>
<keyword evidence="5 6" id="KW-0472">Membrane</keyword>
<sequence>MTIDNIIFSVSSLVVFLWAAKVLEPVDFGRFALILLTYVFVQGSVVRSLVSWTVMVHPEDADGRPRAVLGSALILSLGAGLLCVAAGAALMLGDQGMGRAMILVGVMLPLLAVEEVGRFIAFAQARPSRAIVLDVLWLVLTVVALVAIPVFTDLDLMWMVVAWGGTGALAGLWVFAQQGIPRGHDISLSWLKERWHFSWRSLVAASSSATVALFGAGLVAVVSGPLAVAAVRAALLLERPSTTVQMAVATSAGAEIARERSDNAGLLVHQRRAMIVSVAVAALNFGVLFLIPDKVGKLILGDVWPLVTPLLLIIGLRVLAMAMQSGVRAALMGRKQISQVMKIDIAGTVLSIVGFVIGAGIGDAKGAMWGSLIGLSITVAGWWWALMSHLRSGWTYPEPAAGEPDDGAEDLSIEEIEAIAERPVS</sequence>
<evidence type="ECO:0000256" key="6">
    <source>
        <dbReference type="SAM" id="Phobius"/>
    </source>
</evidence>
<evidence type="ECO:0000256" key="2">
    <source>
        <dbReference type="ARBA" id="ARBA00022475"/>
    </source>
</evidence>
<feature type="transmembrane region" description="Helical" evidence="6">
    <location>
        <begin position="98"/>
        <end position="119"/>
    </location>
</feature>
<dbReference type="Proteomes" id="UP001501821">
    <property type="component" value="Unassembled WGS sequence"/>
</dbReference>
<accession>A0ABP7IVI2</accession>
<feature type="transmembrane region" description="Helical" evidence="6">
    <location>
        <begin position="343"/>
        <end position="361"/>
    </location>
</feature>
<feature type="transmembrane region" description="Helical" evidence="6">
    <location>
        <begin position="273"/>
        <end position="291"/>
    </location>
</feature>
<proteinExistence type="predicted"/>
<evidence type="ECO:0000256" key="3">
    <source>
        <dbReference type="ARBA" id="ARBA00022692"/>
    </source>
</evidence>
<feature type="transmembrane region" description="Helical" evidence="6">
    <location>
        <begin position="157"/>
        <end position="176"/>
    </location>
</feature>
<dbReference type="EMBL" id="BAABAH010000013">
    <property type="protein sequence ID" value="GAA3828077.1"/>
    <property type="molecule type" value="Genomic_DNA"/>
</dbReference>
<evidence type="ECO:0000256" key="5">
    <source>
        <dbReference type="ARBA" id="ARBA00023136"/>
    </source>
</evidence>
<dbReference type="PANTHER" id="PTHR30250">
    <property type="entry name" value="PST FAMILY PREDICTED COLANIC ACID TRANSPORTER"/>
    <property type="match status" value="1"/>
</dbReference>
<evidence type="ECO:0008006" key="9">
    <source>
        <dbReference type="Google" id="ProtNLM"/>
    </source>
</evidence>
<dbReference type="InterPro" id="IPR050833">
    <property type="entry name" value="Poly_Biosynth_Transport"/>
</dbReference>
<feature type="transmembrane region" description="Helical" evidence="6">
    <location>
        <begin position="67"/>
        <end position="92"/>
    </location>
</feature>
<evidence type="ECO:0000313" key="8">
    <source>
        <dbReference type="Proteomes" id="UP001501821"/>
    </source>
</evidence>
<name>A0ABP7IVI2_9ACTN</name>
<evidence type="ECO:0000256" key="4">
    <source>
        <dbReference type="ARBA" id="ARBA00022989"/>
    </source>
</evidence>
<feature type="transmembrane region" description="Helical" evidence="6">
    <location>
        <begin position="131"/>
        <end position="151"/>
    </location>
</feature>
<keyword evidence="4 6" id="KW-1133">Transmembrane helix</keyword>